<dbReference type="Proteomes" id="UP000292702">
    <property type="component" value="Unassembled WGS sequence"/>
</dbReference>
<keyword evidence="3" id="KW-1185">Reference proteome</keyword>
<dbReference type="AlphaFoldDB" id="A0A4R0RUP3"/>
<evidence type="ECO:0000256" key="1">
    <source>
        <dbReference type="SAM" id="MobiDB-lite"/>
    </source>
</evidence>
<sequence length="622" mass="68180">MLLQSAQRPVKTYSHRRSRAHANVARASEPQALSSPQITQHPHNDDDLTLAEFSRTMKKRSELRSLHAADKISPGDSQNLMDEDHDSLEMPRNCALEPFHSNTNPDSDDPCYETPYVSLPQDPSHVASTLHATSPDRMSPVPASRRILSRIGSRNLKENLSRNDQRGLASPFHSRPGSRAASPDFVSQGPAKRPRLHTKSRTLSSDMLSRNQAPVLAVAPAVLQNKPQVANHNRTASIPTIPSASLDDFDPQSWLVPPQALSRSPSSILAQLDDPQHEHPSFYFDAPAAVSTPARKTRATTSIYTDDSLGLGEEPSLAQLIPLIAPKQPGRRRRRTIMQAPDDSLFSSMLDFSAYITDEESPNHIRRSQGPSSVAQDLPHVSVRSTKSQSFSTPGLGSAFSPSSEAVPMDEEVLPPSSPLNLFGYASSPQRKELSSLLTSMDITDVYVAPDEEVAPLDADAVYQQELASSSNLKPGHRRKRGDTIRASDFTRPSALGSASSVDILPSASSDNIQIAAESSNPKPGPRNPQRRVRSGTITLANLHENTAPSPPSSPGIIERIVPRIKPEPSRHRRRRDGPPQFKRTIHDKPITPQKSDSSDDELLLTRHTIWKDPQAERTRGG</sequence>
<feature type="region of interest" description="Disordered" evidence="1">
    <location>
        <begin position="1"/>
        <end position="45"/>
    </location>
</feature>
<reference evidence="2 3" key="1">
    <citation type="submission" date="2018-11" db="EMBL/GenBank/DDBJ databases">
        <title>Genome assembly of Steccherinum ochraceum LE-BIN_3174, the white-rot fungus of the Steccherinaceae family (The Residual Polyporoid clade, Polyporales, Basidiomycota).</title>
        <authorList>
            <person name="Fedorova T.V."/>
            <person name="Glazunova O.A."/>
            <person name="Landesman E.O."/>
            <person name="Moiseenko K.V."/>
            <person name="Psurtseva N.V."/>
            <person name="Savinova O.S."/>
            <person name="Shakhova N.V."/>
            <person name="Tyazhelova T.V."/>
            <person name="Vasina D.V."/>
        </authorList>
    </citation>
    <scope>NUCLEOTIDE SEQUENCE [LARGE SCALE GENOMIC DNA]</scope>
    <source>
        <strain evidence="2 3">LE-BIN_3174</strain>
    </source>
</reference>
<dbReference type="EMBL" id="RWJN01000002">
    <property type="protein sequence ID" value="TCD71786.1"/>
    <property type="molecule type" value="Genomic_DNA"/>
</dbReference>
<accession>A0A4R0RUP3</accession>
<feature type="region of interest" description="Disordered" evidence="1">
    <location>
        <begin position="543"/>
        <end position="622"/>
    </location>
</feature>
<proteinExistence type="predicted"/>
<feature type="region of interest" description="Disordered" evidence="1">
    <location>
        <begin position="95"/>
        <end position="207"/>
    </location>
</feature>
<evidence type="ECO:0000313" key="3">
    <source>
        <dbReference type="Proteomes" id="UP000292702"/>
    </source>
</evidence>
<gene>
    <name evidence="2" type="ORF">EIP91_003129</name>
</gene>
<feature type="compositionally biased region" description="Basic and acidic residues" evidence="1">
    <location>
        <begin position="561"/>
        <end position="570"/>
    </location>
</feature>
<protein>
    <submittedName>
        <fullName evidence="2">Uncharacterized protein</fullName>
    </submittedName>
</protein>
<feature type="compositionally biased region" description="Polar residues" evidence="1">
    <location>
        <begin position="383"/>
        <end position="404"/>
    </location>
</feature>
<feature type="compositionally biased region" description="Polar residues" evidence="1">
    <location>
        <begin position="497"/>
        <end position="507"/>
    </location>
</feature>
<feature type="region of interest" description="Disordered" evidence="1">
    <location>
        <begin position="360"/>
        <end position="413"/>
    </location>
</feature>
<feature type="region of interest" description="Disordered" evidence="1">
    <location>
        <begin position="468"/>
        <end position="507"/>
    </location>
</feature>
<dbReference type="OrthoDB" id="3055857at2759"/>
<name>A0A4R0RUP3_9APHY</name>
<feature type="compositionally biased region" description="Basic and acidic residues" evidence="1">
    <location>
        <begin position="610"/>
        <end position="622"/>
    </location>
</feature>
<feature type="compositionally biased region" description="Basic and acidic residues" evidence="1">
    <location>
        <begin position="155"/>
        <end position="165"/>
    </location>
</feature>
<feature type="compositionally biased region" description="Polar residues" evidence="1">
    <location>
        <begin position="31"/>
        <end position="41"/>
    </location>
</feature>
<evidence type="ECO:0000313" key="2">
    <source>
        <dbReference type="EMBL" id="TCD71786.1"/>
    </source>
</evidence>
<comment type="caution">
    <text evidence="2">The sequence shown here is derived from an EMBL/GenBank/DDBJ whole genome shotgun (WGS) entry which is preliminary data.</text>
</comment>
<organism evidence="2 3">
    <name type="scientific">Steccherinum ochraceum</name>
    <dbReference type="NCBI Taxonomy" id="92696"/>
    <lineage>
        <taxon>Eukaryota</taxon>
        <taxon>Fungi</taxon>
        <taxon>Dikarya</taxon>
        <taxon>Basidiomycota</taxon>
        <taxon>Agaricomycotina</taxon>
        <taxon>Agaricomycetes</taxon>
        <taxon>Polyporales</taxon>
        <taxon>Steccherinaceae</taxon>
        <taxon>Steccherinum</taxon>
    </lineage>
</organism>